<evidence type="ECO:0000256" key="19">
    <source>
        <dbReference type="PIRSR" id="PIRSR000732-2"/>
    </source>
</evidence>
<dbReference type="GO" id="GO:0009401">
    <property type="term" value="P:phosphoenolpyruvate-dependent sugar phosphotransferase system"/>
    <property type="evidence" value="ECO:0007669"/>
    <property type="project" value="UniProtKB-KW"/>
</dbReference>
<evidence type="ECO:0000259" key="23">
    <source>
        <dbReference type="Pfam" id="PF00391"/>
    </source>
</evidence>
<evidence type="ECO:0000256" key="5">
    <source>
        <dbReference type="ARBA" id="ARBA00007837"/>
    </source>
</evidence>
<evidence type="ECO:0000256" key="1">
    <source>
        <dbReference type="ARBA" id="ARBA00000683"/>
    </source>
</evidence>
<evidence type="ECO:0000256" key="3">
    <source>
        <dbReference type="ARBA" id="ARBA00002728"/>
    </source>
</evidence>
<sequence>MKQIEPPLAGPCSADSPSAGPSGLGQDIRLEGIGVSPGIAIGPVFGVVEIEAPQERRGIAAHEVEHERAQLSRAVEESRRQLEKLREGLRELPEAGQEELSALIDVYQRMLANSRLVRGAHRRIETALVSAATAVVDEVEATVAAVLAPGGEWAERTMRARQASEIQEVGQRLLRTLASTPFRSFKAAPRGAVLVCEMLRPSDAALLDPAVIAGVVTEEGGADGHVAIMLRALGIPSVLGVPALMHTIRQLTLPGLVLHMVLDGDQGVVTVNPSDHTRRQAKQGLAAHQQEALVLAQLSRLPAVTTDGEAVLLQANIELPAELPQMVRAGASGIGLLRTEFLFMNRESLPDIATQIETYSHVIAATEGEQVTIRVLDWGGEKESEALRTAGLLRSETEHNPALGLRGIRLLLAHPELLETQLTAILRAARDVKAESRVRILLPMITTLQEMRTARTIYARILHHEAWDGAALPLGAMIETPAAALIVEELARESDFLAIGTNDLAMYTLAVDRGDAGLAGLYDPLHPALLRLIAACASAAALAGKPMSLCGEIAGNPAAVPVLLGLGFRQFSMGAGAVPRVKKAIRATSLDQARRAAQDALTII</sequence>
<dbReference type="InterPro" id="IPR040442">
    <property type="entry name" value="Pyrv_kinase-like_dom_sf"/>
</dbReference>
<evidence type="ECO:0000256" key="8">
    <source>
        <dbReference type="ARBA" id="ARBA00022448"/>
    </source>
</evidence>
<evidence type="ECO:0000313" key="26">
    <source>
        <dbReference type="EMBL" id="APH53635.1"/>
    </source>
</evidence>
<keyword evidence="9 17" id="KW-0963">Cytoplasm</keyword>
<evidence type="ECO:0000256" key="2">
    <source>
        <dbReference type="ARBA" id="ARBA00001946"/>
    </source>
</evidence>
<evidence type="ECO:0000259" key="25">
    <source>
        <dbReference type="Pfam" id="PF05524"/>
    </source>
</evidence>
<dbReference type="Pfam" id="PF05524">
    <property type="entry name" value="PEP-utilisers_N"/>
    <property type="match status" value="1"/>
</dbReference>
<gene>
    <name evidence="26" type="ORF">GbCGDNIH9_0398</name>
</gene>
<evidence type="ECO:0000256" key="16">
    <source>
        <dbReference type="ARBA" id="ARBA00033235"/>
    </source>
</evidence>
<dbReference type="RefSeq" id="WP_081368796.1">
    <property type="nucleotide sequence ID" value="NZ_CP018191.1"/>
</dbReference>
<protein>
    <recommendedName>
        <fullName evidence="7 17">Phosphoenolpyruvate-protein phosphotransferase</fullName>
        <ecNumber evidence="6 17">2.7.3.9</ecNumber>
    </recommendedName>
    <alternativeName>
        <fullName evidence="16 17">Phosphotransferase system, enzyme I</fullName>
    </alternativeName>
</protein>
<evidence type="ECO:0000259" key="24">
    <source>
        <dbReference type="Pfam" id="PF02896"/>
    </source>
</evidence>
<dbReference type="PIRSF" id="PIRSF000732">
    <property type="entry name" value="PTS_enzyme_I"/>
    <property type="match status" value="1"/>
</dbReference>
<dbReference type="EC" id="2.7.3.9" evidence="6 17"/>
<evidence type="ECO:0000256" key="20">
    <source>
        <dbReference type="PIRSR" id="PIRSR000732-3"/>
    </source>
</evidence>
<comment type="catalytic activity">
    <reaction evidence="1 17">
        <text>L-histidyl-[protein] + phosphoenolpyruvate = N(pros)-phospho-L-histidyl-[protein] + pyruvate</text>
        <dbReference type="Rhea" id="RHEA:23880"/>
        <dbReference type="Rhea" id="RHEA-COMP:9745"/>
        <dbReference type="Rhea" id="RHEA-COMP:9746"/>
        <dbReference type="ChEBI" id="CHEBI:15361"/>
        <dbReference type="ChEBI" id="CHEBI:29979"/>
        <dbReference type="ChEBI" id="CHEBI:58702"/>
        <dbReference type="ChEBI" id="CHEBI:64837"/>
        <dbReference type="EC" id="2.7.3.9"/>
    </reaction>
</comment>
<reference evidence="27" key="1">
    <citation type="submission" date="2016-11" db="EMBL/GenBank/DDBJ databases">
        <title>Comparative genomic and phenotypic analysis of Granulibacter bethesdensis clinical isolates from patients with chronic granulomatous disease.</title>
        <authorList>
            <person name="Zarember K.A."/>
            <person name="Porcella S.F."/>
            <person name="Chu J."/>
            <person name="Ding L."/>
            <person name="Dahlstrom E."/>
            <person name="Barbian K."/>
            <person name="Martens C."/>
            <person name="Sykora L."/>
            <person name="Kramer S."/>
            <person name="Pettinato A.M."/>
            <person name="Hong H."/>
            <person name="Wald G."/>
            <person name="Berg L.J."/>
            <person name="Rogge L.S."/>
            <person name="Greenberg D.E."/>
            <person name="Falcone E.L."/>
            <person name="Neves J.F."/>
            <person name="Simoes M.J."/>
            <person name="Casal M."/>
            <person name="Rodriguez-Lopez F.C."/>
            <person name="Zelazny A."/>
            <person name="Gallin J.I."/>
            <person name="Holland S.M."/>
        </authorList>
    </citation>
    <scope>NUCLEOTIDE SEQUENCE [LARGE SCALE GENOMIC DNA]</scope>
    <source>
        <strain evidence="27">NIH9.1</strain>
    </source>
</reference>
<comment type="similarity">
    <text evidence="5 17">Belongs to the PEP-utilizing enzyme family.</text>
</comment>
<keyword evidence="21" id="KW-0175">Coiled coil</keyword>
<organism evidence="26 27">
    <name type="scientific">Granulibacter bethesdensis</name>
    <dbReference type="NCBI Taxonomy" id="364410"/>
    <lineage>
        <taxon>Bacteria</taxon>
        <taxon>Pseudomonadati</taxon>
        <taxon>Pseudomonadota</taxon>
        <taxon>Alphaproteobacteria</taxon>
        <taxon>Acetobacterales</taxon>
        <taxon>Acetobacteraceae</taxon>
        <taxon>Granulibacter</taxon>
    </lineage>
</organism>
<evidence type="ECO:0000256" key="7">
    <source>
        <dbReference type="ARBA" id="ARBA00016544"/>
    </source>
</evidence>
<evidence type="ECO:0000256" key="22">
    <source>
        <dbReference type="SAM" id="MobiDB-lite"/>
    </source>
</evidence>
<feature type="active site" description="Tele-phosphohistidine intermediate" evidence="18">
    <location>
        <position position="225"/>
    </location>
</feature>
<dbReference type="InterPro" id="IPR008731">
    <property type="entry name" value="PTS_EIN"/>
</dbReference>
<dbReference type="Gene3D" id="1.10.274.10">
    <property type="entry name" value="PtsI, HPr-binding domain"/>
    <property type="match status" value="1"/>
</dbReference>
<keyword evidence="13 17" id="KW-0479">Metal-binding</keyword>
<feature type="binding site" evidence="19">
    <location>
        <begin position="502"/>
        <end position="503"/>
    </location>
    <ligand>
        <name>phosphoenolpyruvate</name>
        <dbReference type="ChEBI" id="CHEBI:58702"/>
    </ligand>
</feature>
<dbReference type="PRINTS" id="PR01736">
    <property type="entry name" value="PHPHTRNFRASE"/>
</dbReference>
<evidence type="ECO:0000256" key="6">
    <source>
        <dbReference type="ARBA" id="ARBA00012232"/>
    </source>
</evidence>
<dbReference type="GO" id="GO:0046872">
    <property type="term" value="F:metal ion binding"/>
    <property type="evidence" value="ECO:0007669"/>
    <property type="project" value="UniProtKB-KW"/>
</dbReference>
<dbReference type="InterPro" id="IPR036618">
    <property type="entry name" value="PtsI_HPr-bd_sf"/>
</dbReference>
<evidence type="ECO:0000256" key="12">
    <source>
        <dbReference type="ARBA" id="ARBA00022683"/>
    </source>
</evidence>
<feature type="binding site" evidence="20">
    <location>
        <position position="503"/>
    </location>
    <ligand>
        <name>Mg(2+)</name>
        <dbReference type="ChEBI" id="CHEBI:18420"/>
    </ligand>
</feature>
<dbReference type="GO" id="GO:0005737">
    <property type="term" value="C:cytoplasm"/>
    <property type="evidence" value="ECO:0007669"/>
    <property type="project" value="UniProtKB-SubCell"/>
</dbReference>
<dbReference type="PANTHER" id="PTHR46244:SF3">
    <property type="entry name" value="PHOSPHOENOLPYRUVATE-PROTEIN PHOSPHOTRANSFERASE"/>
    <property type="match status" value="1"/>
</dbReference>
<evidence type="ECO:0000256" key="15">
    <source>
        <dbReference type="ARBA" id="ARBA00022842"/>
    </source>
</evidence>
<dbReference type="Pfam" id="PF02896">
    <property type="entry name" value="PEP-utilizers_C"/>
    <property type="match status" value="1"/>
</dbReference>
<dbReference type="InterPro" id="IPR006318">
    <property type="entry name" value="PTS_EI-like"/>
</dbReference>
<evidence type="ECO:0000256" key="9">
    <source>
        <dbReference type="ARBA" id="ARBA00022490"/>
    </source>
</evidence>
<dbReference type="InterPro" id="IPR024692">
    <property type="entry name" value="PTS_EI"/>
</dbReference>
<keyword evidence="14 17" id="KW-0418">Kinase</keyword>
<feature type="domain" description="PEP-utilising enzyme mobile" evidence="23">
    <location>
        <begin position="189"/>
        <end position="249"/>
    </location>
</feature>
<evidence type="ECO:0000256" key="18">
    <source>
        <dbReference type="PIRSR" id="PIRSR000732-1"/>
    </source>
</evidence>
<evidence type="ECO:0000256" key="13">
    <source>
        <dbReference type="ARBA" id="ARBA00022723"/>
    </source>
</evidence>
<dbReference type="Pfam" id="PF00391">
    <property type="entry name" value="PEP-utilizers"/>
    <property type="match status" value="1"/>
</dbReference>
<comment type="function">
    <text evidence="3 17">General (non sugar-specific) component of the phosphoenolpyruvate-dependent sugar phosphotransferase system (sugar PTS). This major carbohydrate active-transport system catalyzes the phosphorylation of incoming sugar substrates concomitantly with their translocation across the cell membrane. Enzyme I transfers the phosphoryl group from phosphoenolpyruvate (PEP) to the phosphoryl carrier protein (HPr).</text>
</comment>
<evidence type="ECO:0000256" key="11">
    <source>
        <dbReference type="ARBA" id="ARBA00022679"/>
    </source>
</evidence>
<dbReference type="InterPro" id="IPR008279">
    <property type="entry name" value="PEP-util_enz_mobile_dom"/>
</dbReference>
<keyword evidence="15 17" id="KW-0460">Magnesium</keyword>
<dbReference type="SUPFAM" id="SSF51621">
    <property type="entry name" value="Phosphoenolpyruvate/pyruvate domain"/>
    <property type="match status" value="1"/>
</dbReference>
<dbReference type="InterPro" id="IPR015813">
    <property type="entry name" value="Pyrv/PenolPyrv_kinase-like_dom"/>
</dbReference>
<evidence type="ECO:0000313" key="27">
    <source>
        <dbReference type="Proteomes" id="UP000182373"/>
    </source>
</evidence>
<dbReference type="InterPro" id="IPR050499">
    <property type="entry name" value="PEP-utilizing_PTS_enzyme"/>
</dbReference>
<dbReference type="InterPro" id="IPR036637">
    <property type="entry name" value="Phosphohistidine_dom_sf"/>
</dbReference>
<dbReference type="InterPro" id="IPR000121">
    <property type="entry name" value="PEP_util_C"/>
</dbReference>
<evidence type="ECO:0000256" key="21">
    <source>
        <dbReference type="SAM" id="Coils"/>
    </source>
</evidence>
<evidence type="ECO:0000256" key="10">
    <source>
        <dbReference type="ARBA" id="ARBA00022597"/>
    </source>
</evidence>
<keyword evidence="12 17" id="KW-0598">Phosphotransferase system</keyword>
<feature type="binding site" evidence="20">
    <location>
        <position position="479"/>
    </location>
    <ligand>
        <name>Mg(2+)</name>
        <dbReference type="ChEBI" id="CHEBI:18420"/>
    </ligand>
</feature>
<name>A0AAC9K6J5_9PROT</name>
<comment type="subcellular location">
    <subcellularLocation>
        <location evidence="4 17">Cytoplasm</location>
    </subcellularLocation>
</comment>
<dbReference type="SUPFAM" id="SSF52009">
    <property type="entry name" value="Phosphohistidine domain"/>
    <property type="match status" value="1"/>
</dbReference>
<dbReference type="EMBL" id="CP018191">
    <property type="protein sequence ID" value="APH53635.1"/>
    <property type="molecule type" value="Genomic_DNA"/>
</dbReference>
<dbReference type="PANTHER" id="PTHR46244">
    <property type="entry name" value="PHOSPHOENOLPYRUVATE-PROTEIN PHOSPHOTRANSFERASE"/>
    <property type="match status" value="1"/>
</dbReference>
<dbReference type="GO" id="GO:0008965">
    <property type="term" value="F:phosphoenolpyruvate-protein phosphotransferase activity"/>
    <property type="evidence" value="ECO:0007669"/>
    <property type="project" value="UniProtKB-EC"/>
</dbReference>
<dbReference type="AlphaFoldDB" id="A0AAC9K6J5"/>
<dbReference type="GO" id="GO:0016301">
    <property type="term" value="F:kinase activity"/>
    <property type="evidence" value="ECO:0007669"/>
    <property type="project" value="UniProtKB-KW"/>
</dbReference>
<evidence type="ECO:0000256" key="14">
    <source>
        <dbReference type="ARBA" id="ARBA00022777"/>
    </source>
</evidence>
<dbReference type="NCBIfam" id="TIGR01417">
    <property type="entry name" value="PTS_I_fam"/>
    <property type="match status" value="1"/>
</dbReference>
<feature type="binding site" evidence="19">
    <location>
        <position position="338"/>
    </location>
    <ligand>
        <name>phosphoenolpyruvate</name>
        <dbReference type="ChEBI" id="CHEBI:58702"/>
    </ligand>
</feature>
<comment type="cofactor">
    <cofactor evidence="2 17 20">
        <name>Mg(2+)</name>
        <dbReference type="ChEBI" id="CHEBI:18420"/>
    </cofactor>
</comment>
<keyword evidence="10 17" id="KW-0762">Sugar transport</keyword>
<accession>A0AAC9K6J5</accession>
<feature type="active site" description="Proton donor" evidence="18">
    <location>
        <position position="550"/>
    </location>
</feature>
<feature type="binding site" evidence="19">
    <location>
        <position position="513"/>
    </location>
    <ligand>
        <name>phosphoenolpyruvate</name>
        <dbReference type="ChEBI" id="CHEBI:58702"/>
    </ligand>
</feature>
<dbReference type="Gene3D" id="3.20.20.60">
    <property type="entry name" value="Phosphoenolpyruvate-binding domains"/>
    <property type="match status" value="1"/>
</dbReference>
<proteinExistence type="inferred from homology"/>
<dbReference type="SUPFAM" id="SSF47831">
    <property type="entry name" value="Enzyme I of the PEP:sugar phosphotransferase system HPr-binding (sub)domain"/>
    <property type="match status" value="1"/>
</dbReference>
<keyword evidence="8 17" id="KW-0813">Transport</keyword>
<keyword evidence="11 17" id="KW-0808">Transferase</keyword>
<evidence type="ECO:0000256" key="4">
    <source>
        <dbReference type="ARBA" id="ARBA00004496"/>
    </source>
</evidence>
<evidence type="ECO:0000256" key="17">
    <source>
        <dbReference type="PIRNR" id="PIRNR000732"/>
    </source>
</evidence>
<dbReference type="Gene3D" id="3.50.30.10">
    <property type="entry name" value="Phosphohistidine domain"/>
    <property type="match status" value="1"/>
</dbReference>
<feature type="domain" description="PEP-utilising enzyme C-terminal" evidence="24">
    <location>
        <begin position="296"/>
        <end position="588"/>
    </location>
</feature>
<feature type="binding site" evidence="19">
    <location>
        <position position="374"/>
    </location>
    <ligand>
        <name>phosphoenolpyruvate</name>
        <dbReference type="ChEBI" id="CHEBI:58702"/>
    </ligand>
</feature>
<feature type="region of interest" description="Disordered" evidence="22">
    <location>
        <begin position="1"/>
        <end position="25"/>
    </location>
</feature>
<dbReference type="Proteomes" id="UP000182373">
    <property type="component" value="Chromosome"/>
</dbReference>
<feature type="coiled-coil region" evidence="21">
    <location>
        <begin position="61"/>
        <end position="95"/>
    </location>
</feature>
<feature type="domain" description="Phosphotransferase system enzyme I N-terminal" evidence="25">
    <location>
        <begin position="31"/>
        <end position="146"/>
    </location>
</feature>